<feature type="transmembrane region" description="Helical" evidence="10">
    <location>
        <begin position="235"/>
        <end position="255"/>
    </location>
</feature>
<dbReference type="Pfam" id="PF06750">
    <property type="entry name" value="A24_N_bact"/>
    <property type="match status" value="1"/>
</dbReference>
<evidence type="ECO:0000256" key="4">
    <source>
        <dbReference type="ARBA" id="ARBA00022519"/>
    </source>
</evidence>
<evidence type="ECO:0000259" key="12">
    <source>
        <dbReference type="Pfam" id="PF06750"/>
    </source>
</evidence>
<keyword evidence="5 9" id="KW-0812">Transmembrane</keyword>
<organism evidence="13 14">
    <name type="scientific">Anaeroselena agilis</name>
    <dbReference type="NCBI Taxonomy" id="3063788"/>
    <lineage>
        <taxon>Bacteria</taxon>
        <taxon>Bacillati</taxon>
        <taxon>Bacillota</taxon>
        <taxon>Negativicutes</taxon>
        <taxon>Acetonemataceae</taxon>
        <taxon>Anaeroselena</taxon>
    </lineage>
</organism>
<dbReference type="InterPro" id="IPR010627">
    <property type="entry name" value="Prepilin_pept_A24_N"/>
</dbReference>
<keyword evidence="9" id="KW-0808">Transferase</keyword>
<comment type="caution">
    <text evidence="13">The sequence shown here is derived from an EMBL/GenBank/DDBJ whole genome shotgun (WGS) entry which is preliminary data.</text>
</comment>
<dbReference type="InterPro" id="IPR014032">
    <property type="entry name" value="Peptidase_A24A_bac"/>
</dbReference>
<feature type="transmembrane region" description="Helical" evidence="10">
    <location>
        <begin position="201"/>
        <end position="223"/>
    </location>
</feature>
<dbReference type="EC" id="3.4.23.43" evidence="9"/>
<dbReference type="InterPro" id="IPR000045">
    <property type="entry name" value="Prepilin_IV_endopep_pep"/>
</dbReference>
<dbReference type="Gene3D" id="1.20.120.1220">
    <property type="match status" value="1"/>
</dbReference>
<feature type="domain" description="Prepilin type IV endopeptidase peptidase" evidence="11">
    <location>
        <begin position="101"/>
        <end position="213"/>
    </location>
</feature>
<dbReference type="RefSeq" id="WP_413780306.1">
    <property type="nucleotide sequence ID" value="NZ_JAUOZS010000001.1"/>
</dbReference>
<keyword evidence="9" id="KW-0511">Multifunctional enzyme</keyword>
<gene>
    <name evidence="13" type="ORF">Q4T40_11155</name>
</gene>
<keyword evidence="14" id="KW-1185">Reference proteome</keyword>
<dbReference type="Pfam" id="PF01478">
    <property type="entry name" value="Peptidase_A24"/>
    <property type="match status" value="1"/>
</dbReference>
<evidence type="ECO:0000259" key="11">
    <source>
        <dbReference type="Pfam" id="PF01478"/>
    </source>
</evidence>
<evidence type="ECO:0000313" key="13">
    <source>
        <dbReference type="EMBL" id="MDT8901804.1"/>
    </source>
</evidence>
<keyword evidence="4" id="KW-0997">Cell inner membrane</keyword>
<evidence type="ECO:0000256" key="5">
    <source>
        <dbReference type="ARBA" id="ARBA00022692"/>
    </source>
</evidence>
<dbReference type="EC" id="2.1.1.-" evidence="9"/>
<feature type="domain" description="Prepilin peptidase A24 N-terminal" evidence="12">
    <location>
        <begin position="8"/>
        <end position="90"/>
    </location>
</feature>
<keyword evidence="7 10" id="KW-0472">Membrane</keyword>
<dbReference type="PANTHER" id="PTHR30487">
    <property type="entry name" value="TYPE 4 PREPILIN-LIKE PROTEINS LEADER PEPTIDE-PROCESSING ENZYME"/>
    <property type="match status" value="1"/>
</dbReference>
<keyword evidence="9" id="KW-0489">Methyltransferase</keyword>
<comment type="catalytic activity">
    <reaction evidence="9">
        <text>Typically cleaves a -Gly-|-Phe- bond to release an N-terminal, basic peptide of 5-8 residues from type IV prepilin, and then N-methylates the new N-terminal amino group, the methyl donor being S-adenosyl-L-methionine.</text>
        <dbReference type="EC" id="3.4.23.43"/>
    </reaction>
</comment>
<dbReference type="Proteomes" id="UP001254848">
    <property type="component" value="Unassembled WGS sequence"/>
</dbReference>
<feature type="transmembrane region" description="Helical" evidence="10">
    <location>
        <begin position="158"/>
        <end position="180"/>
    </location>
</feature>
<protein>
    <recommendedName>
        <fullName evidence="9">Prepilin leader peptidase/N-methyltransferase</fullName>
        <ecNumber evidence="9">2.1.1.-</ecNumber>
        <ecNumber evidence="9">3.4.23.43</ecNumber>
    </recommendedName>
</protein>
<accession>A0ABU3NYC8</accession>
<comment type="function">
    <text evidence="9">Plays an essential role in type IV pili and type II pseudopili formation by proteolytically removing the leader sequence from substrate proteins and subsequently monomethylating the alpha-amino group of the newly exposed N-terminal phenylalanine.</text>
</comment>
<evidence type="ECO:0000256" key="8">
    <source>
        <dbReference type="RuleBase" id="RU003793"/>
    </source>
</evidence>
<evidence type="ECO:0000256" key="1">
    <source>
        <dbReference type="ARBA" id="ARBA00004429"/>
    </source>
</evidence>
<keyword evidence="9" id="KW-0378">Hydrolase</keyword>
<name>A0ABU3NYC8_9FIRM</name>
<sequence>MFELIIFLLGLAVGSFLNVCAYRLPAGESVVSPPSRCRACGVRLGPVDLIPVLSYILRRGRCRSCGAAFSARYALVEFATGALFVWCFFVFGIGPSLVKALVLTSFLVVITLIDFDHQLIYDKVLIWLAGAGVAINLSFAYLPLWGSSVVLPVGPLDMLLGGLLGGGLLLAIIVVTRGGMGGGDLKFAAALGLWFGWQQTLLALFLAFLAGGFGGGALLLLRIRKRKDLIPFGPFIAIGAFVTLLYGPDLVAWYVRHFLGR</sequence>
<dbReference type="PANTHER" id="PTHR30487:SF0">
    <property type="entry name" value="PREPILIN LEADER PEPTIDASE_N-METHYLTRANSFERASE-RELATED"/>
    <property type="match status" value="1"/>
</dbReference>
<dbReference type="InterPro" id="IPR050882">
    <property type="entry name" value="Prepilin_peptidase/N-MTase"/>
</dbReference>
<evidence type="ECO:0000256" key="9">
    <source>
        <dbReference type="RuleBase" id="RU003794"/>
    </source>
</evidence>
<dbReference type="PRINTS" id="PR00864">
    <property type="entry name" value="PREPILNPTASE"/>
</dbReference>
<comment type="similarity">
    <text evidence="2 8">Belongs to the peptidase A24 family.</text>
</comment>
<keyword evidence="9" id="KW-0645">Protease</keyword>
<evidence type="ECO:0000256" key="2">
    <source>
        <dbReference type="ARBA" id="ARBA00005801"/>
    </source>
</evidence>
<proteinExistence type="inferred from homology"/>
<reference evidence="13 14" key="1">
    <citation type="submission" date="2023-07" db="EMBL/GenBank/DDBJ databases">
        <title>The novel representative of Negativicutes class, Anaeroselena agilis gen. nov. sp. nov.</title>
        <authorList>
            <person name="Prokofeva M.I."/>
            <person name="Elcheninov A.G."/>
            <person name="Klyukina A."/>
            <person name="Kublanov I.V."/>
            <person name="Frolov E.N."/>
            <person name="Podosokorskaya O.A."/>
        </authorList>
    </citation>
    <scope>NUCLEOTIDE SEQUENCE [LARGE SCALE GENOMIC DNA]</scope>
    <source>
        <strain evidence="13 14">4137-cl</strain>
    </source>
</reference>
<evidence type="ECO:0000313" key="14">
    <source>
        <dbReference type="Proteomes" id="UP001254848"/>
    </source>
</evidence>
<evidence type="ECO:0000256" key="6">
    <source>
        <dbReference type="ARBA" id="ARBA00022989"/>
    </source>
</evidence>
<evidence type="ECO:0000256" key="3">
    <source>
        <dbReference type="ARBA" id="ARBA00022475"/>
    </source>
</evidence>
<dbReference type="EMBL" id="JAUOZS010000001">
    <property type="protein sequence ID" value="MDT8901804.1"/>
    <property type="molecule type" value="Genomic_DNA"/>
</dbReference>
<keyword evidence="3" id="KW-1003">Cell membrane</keyword>
<feature type="transmembrane region" description="Helical" evidence="10">
    <location>
        <begin position="125"/>
        <end position="146"/>
    </location>
</feature>
<evidence type="ECO:0000256" key="10">
    <source>
        <dbReference type="SAM" id="Phobius"/>
    </source>
</evidence>
<feature type="transmembrane region" description="Helical" evidence="10">
    <location>
        <begin position="83"/>
        <end position="113"/>
    </location>
</feature>
<evidence type="ECO:0000256" key="7">
    <source>
        <dbReference type="ARBA" id="ARBA00023136"/>
    </source>
</evidence>
<keyword evidence="6 10" id="KW-1133">Transmembrane helix</keyword>
<comment type="subcellular location">
    <subcellularLocation>
        <location evidence="1">Cell inner membrane</location>
        <topology evidence="1">Multi-pass membrane protein</topology>
    </subcellularLocation>
    <subcellularLocation>
        <location evidence="9">Cell membrane</location>
        <topology evidence="9">Multi-pass membrane protein</topology>
    </subcellularLocation>
</comment>